<dbReference type="RefSeq" id="WP_380832422.1">
    <property type="nucleotide sequence ID" value="NZ_JBHTCG010000061.1"/>
</dbReference>
<organism evidence="3 4">
    <name type="scientific">Sphaerisporangium rhizosphaerae</name>
    <dbReference type="NCBI Taxonomy" id="2269375"/>
    <lineage>
        <taxon>Bacteria</taxon>
        <taxon>Bacillati</taxon>
        <taxon>Actinomycetota</taxon>
        <taxon>Actinomycetes</taxon>
        <taxon>Streptosporangiales</taxon>
        <taxon>Streptosporangiaceae</taxon>
        <taxon>Sphaerisporangium</taxon>
    </lineage>
</organism>
<keyword evidence="2" id="KW-1133">Transmembrane helix</keyword>
<proteinExistence type="predicted"/>
<evidence type="ECO:0000313" key="3">
    <source>
        <dbReference type="EMBL" id="MFC7388340.1"/>
    </source>
</evidence>
<gene>
    <name evidence="3" type="ORF">ACFQSB_39465</name>
</gene>
<keyword evidence="2" id="KW-0812">Transmembrane</keyword>
<accession>A0ABW2PK38</accession>
<protein>
    <recommendedName>
        <fullName evidence="5">LapA family protein</fullName>
    </recommendedName>
</protein>
<keyword evidence="2" id="KW-0472">Membrane</keyword>
<comment type="caution">
    <text evidence="3">The sequence shown here is derived from an EMBL/GenBank/DDBJ whole genome shotgun (WGS) entry which is preliminary data.</text>
</comment>
<evidence type="ECO:0000256" key="2">
    <source>
        <dbReference type="SAM" id="Phobius"/>
    </source>
</evidence>
<dbReference type="Proteomes" id="UP001596496">
    <property type="component" value="Unassembled WGS sequence"/>
</dbReference>
<evidence type="ECO:0000256" key="1">
    <source>
        <dbReference type="SAM" id="MobiDB-lite"/>
    </source>
</evidence>
<feature type="compositionally biased region" description="Basic and acidic residues" evidence="1">
    <location>
        <begin position="50"/>
        <end position="67"/>
    </location>
</feature>
<feature type="region of interest" description="Disordered" evidence="1">
    <location>
        <begin position="45"/>
        <end position="113"/>
    </location>
</feature>
<reference evidence="4" key="1">
    <citation type="journal article" date="2019" name="Int. J. Syst. Evol. Microbiol.">
        <title>The Global Catalogue of Microorganisms (GCM) 10K type strain sequencing project: providing services to taxonomists for standard genome sequencing and annotation.</title>
        <authorList>
            <consortium name="The Broad Institute Genomics Platform"/>
            <consortium name="The Broad Institute Genome Sequencing Center for Infectious Disease"/>
            <person name="Wu L."/>
            <person name="Ma J."/>
        </authorList>
    </citation>
    <scope>NUCLEOTIDE SEQUENCE [LARGE SCALE GENOMIC DNA]</scope>
    <source>
        <strain evidence="4">CECT 7649</strain>
    </source>
</reference>
<feature type="transmembrane region" description="Helical" evidence="2">
    <location>
        <begin position="6"/>
        <end position="29"/>
    </location>
</feature>
<name>A0ABW2PK38_9ACTN</name>
<dbReference type="EMBL" id="JBHTCG010000061">
    <property type="protein sequence ID" value="MFC7388340.1"/>
    <property type="molecule type" value="Genomic_DNA"/>
</dbReference>
<evidence type="ECO:0008006" key="5">
    <source>
        <dbReference type="Google" id="ProtNLM"/>
    </source>
</evidence>
<sequence length="113" mass="12468">MDPGYIVVVIFGVSVVAAVLGVALVTIVLRGIRGEPVQWPVAPDGRARRREIETRRREIETRRREGIESGQGAGPREGGEHPEWTGKDLAGDDLRPAGARDEKHALPGRARWW</sequence>
<keyword evidence="4" id="KW-1185">Reference proteome</keyword>
<feature type="compositionally biased region" description="Basic and acidic residues" evidence="1">
    <location>
        <begin position="77"/>
        <end position="105"/>
    </location>
</feature>
<evidence type="ECO:0000313" key="4">
    <source>
        <dbReference type="Proteomes" id="UP001596496"/>
    </source>
</evidence>